<keyword evidence="2" id="KW-0378">Hydrolase</keyword>
<dbReference type="NCBIfam" id="TIGR02799">
    <property type="entry name" value="thio_ybgC"/>
    <property type="match status" value="1"/>
</dbReference>
<dbReference type="InterPro" id="IPR050563">
    <property type="entry name" value="4-hydroxybenzoyl-CoA_TE"/>
</dbReference>
<evidence type="ECO:0000256" key="2">
    <source>
        <dbReference type="ARBA" id="ARBA00022801"/>
    </source>
</evidence>
<dbReference type="Gene3D" id="3.10.129.10">
    <property type="entry name" value="Hotdog Thioesterase"/>
    <property type="match status" value="1"/>
</dbReference>
<proteinExistence type="inferred from homology"/>
<dbReference type="InterPro" id="IPR029069">
    <property type="entry name" value="HotDog_dom_sf"/>
</dbReference>
<reference evidence="3 4" key="1">
    <citation type="submission" date="2024-01" db="EMBL/GenBank/DDBJ databases">
        <title>Uliginosibacterium soil sp. nov.</title>
        <authorList>
            <person name="Lv Y."/>
        </authorList>
    </citation>
    <scope>NUCLEOTIDE SEQUENCE [LARGE SCALE GENOMIC DNA]</scope>
    <source>
        <strain evidence="3 4">H3</strain>
    </source>
</reference>
<dbReference type="InterPro" id="IPR014166">
    <property type="entry name" value="Tol-Pal_acyl-CoA_thioesterase"/>
</dbReference>
<gene>
    <name evidence="3" type="primary">ybgC</name>
    <name evidence="3" type="ORF">VVD49_03590</name>
</gene>
<accession>A0ABU6JZ60</accession>
<keyword evidence="4" id="KW-1185">Reference proteome</keyword>
<dbReference type="InterPro" id="IPR006684">
    <property type="entry name" value="YbgC/YbaW"/>
</dbReference>
<dbReference type="PIRSF" id="PIRSF003230">
    <property type="entry name" value="YbgC"/>
    <property type="match status" value="1"/>
</dbReference>
<dbReference type="PANTHER" id="PTHR31793">
    <property type="entry name" value="4-HYDROXYBENZOYL-COA THIOESTERASE FAMILY MEMBER"/>
    <property type="match status" value="1"/>
</dbReference>
<evidence type="ECO:0000313" key="4">
    <source>
        <dbReference type="Proteomes" id="UP001331561"/>
    </source>
</evidence>
<sequence length="141" mass="16107">MRNHENSATVFSWPVRVYYEDTDAAGVVYYANYLCYCERARTEWLRALGLDQRNMRAETGLVFVVTRVEANYLRGAELDDALEVQSQVIRLGGASVTFEQRILRGTECLFVAKVTIACVDWNKKQAVRLPDQLRELLEPAA</sequence>
<dbReference type="NCBIfam" id="TIGR00051">
    <property type="entry name" value="YbgC/FadM family acyl-CoA thioesterase"/>
    <property type="match status" value="1"/>
</dbReference>
<protein>
    <submittedName>
        <fullName evidence="3">Tol-pal system-associated acyl-CoA thioesterase</fullName>
    </submittedName>
</protein>
<evidence type="ECO:0000256" key="1">
    <source>
        <dbReference type="ARBA" id="ARBA00005953"/>
    </source>
</evidence>
<name>A0ABU6JZ60_9RHOO</name>
<dbReference type="Proteomes" id="UP001331561">
    <property type="component" value="Unassembled WGS sequence"/>
</dbReference>
<dbReference type="EMBL" id="JAYXHS010000001">
    <property type="protein sequence ID" value="MEC5384788.1"/>
    <property type="molecule type" value="Genomic_DNA"/>
</dbReference>
<comment type="caution">
    <text evidence="3">The sequence shown here is derived from an EMBL/GenBank/DDBJ whole genome shotgun (WGS) entry which is preliminary data.</text>
</comment>
<dbReference type="PANTHER" id="PTHR31793:SF37">
    <property type="entry name" value="ACYL-COA THIOESTER HYDROLASE YBGC"/>
    <property type="match status" value="1"/>
</dbReference>
<comment type="similarity">
    <text evidence="1">Belongs to the 4-hydroxybenzoyl-CoA thioesterase family.</text>
</comment>
<dbReference type="SUPFAM" id="SSF54637">
    <property type="entry name" value="Thioesterase/thiol ester dehydrase-isomerase"/>
    <property type="match status" value="1"/>
</dbReference>
<organism evidence="3 4">
    <name type="scientific">Uliginosibacterium silvisoli</name>
    <dbReference type="NCBI Taxonomy" id="3114758"/>
    <lineage>
        <taxon>Bacteria</taxon>
        <taxon>Pseudomonadati</taxon>
        <taxon>Pseudomonadota</taxon>
        <taxon>Betaproteobacteria</taxon>
        <taxon>Rhodocyclales</taxon>
        <taxon>Zoogloeaceae</taxon>
        <taxon>Uliginosibacterium</taxon>
    </lineage>
</organism>
<dbReference type="RefSeq" id="WP_327597755.1">
    <property type="nucleotide sequence ID" value="NZ_JAYXHS010000001.1"/>
</dbReference>
<dbReference type="Pfam" id="PF13279">
    <property type="entry name" value="4HBT_2"/>
    <property type="match status" value="1"/>
</dbReference>
<dbReference type="CDD" id="cd00586">
    <property type="entry name" value="4HBT"/>
    <property type="match status" value="1"/>
</dbReference>
<evidence type="ECO:0000313" key="3">
    <source>
        <dbReference type="EMBL" id="MEC5384788.1"/>
    </source>
</evidence>